<proteinExistence type="predicted"/>
<evidence type="ECO:0000313" key="2">
    <source>
        <dbReference type="Proteomes" id="UP001164539"/>
    </source>
</evidence>
<sequence>MAAYNPSLSNQREGFPTLFPGLPSSHPDNINMYVNQASSAGSYSEIFRVGSSLSHQSCIEIPSTGGRNEKMFIPSTSDAGTFSSINGQLNTGTGNLIGNSVTGDSQVFPRTQPSTIDSEQNFQCQGLSLSLGTHMTSAVSVPSFQYQYSSPSFSSFLRTHLPIPAKGTMPCQDDESEKRKELRTSEGLLSSFETESLCNTQYSVGHKEMYSNAYQYEPINFINTLLKSKYLKSAQQLLDEVVNVQRALKQPNSDKEQNCNGNCLDDTKGTDGRSSSLSKLPATDGGLSNPTESFTKSSELSQAERQDLQNKKTKLLSLLEEVDRRYKQYYHQMQILMSSFDMVVGQGAAKSYTALALQTISRHFRTLRDAMSGQIQVTRRSLGEQETSSNGQVSIPRLRFVDHQLRQQRALQELGVMRHAWRPQRGLPESSVSILRAWLFEHFLHPYPSDSEKSMLARETGLTRNQVANWFINARVRLWKPMVEEMYKEEFGNPEENSKSWPENVQKACSENSSAPENRGEELQDSLTSKAGKQVHELKFDHIPDVEMTKSVASSAFHEGGHGDNVFNSGIMRLQDERPSINDHRLYNIIPQNQNGNVVLMGATGPYGMSELCGFDVSNQVTLALGLRHHESDVFPIPAGNNIGGGDNTVASPVEHDAVDYHCMDMGNQQDKFGNPNLLHDFVA</sequence>
<comment type="caution">
    <text evidence="1">The sequence shown here is derived from an EMBL/GenBank/DDBJ whole genome shotgun (WGS) entry which is preliminary data.</text>
</comment>
<reference evidence="1 2" key="1">
    <citation type="journal article" date="2023" name="Science">
        <title>Complex scaffold remodeling in plant triterpene biosynthesis.</title>
        <authorList>
            <person name="De La Pena R."/>
            <person name="Hodgson H."/>
            <person name="Liu J.C."/>
            <person name="Stephenson M.J."/>
            <person name="Martin A.C."/>
            <person name="Owen C."/>
            <person name="Harkess A."/>
            <person name="Leebens-Mack J."/>
            <person name="Jimenez L.E."/>
            <person name="Osbourn A."/>
            <person name="Sattely E.S."/>
        </authorList>
    </citation>
    <scope>NUCLEOTIDE SEQUENCE [LARGE SCALE GENOMIC DNA]</scope>
    <source>
        <strain evidence="2">cv. JPN11</strain>
        <tissue evidence="1">Leaf</tissue>
    </source>
</reference>
<accession>A0ACC1WSP4</accession>
<gene>
    <name evidence="1" type="ORF">OWV82_025154</name>
</gene>
<evidence type="ECO:0000313" key="1">
    <source>
        <dbReference type="EMBL" id="KAJ4702009.1"/>
    </source>
</evidence>
<keyword evidence="2" id="KW-1185">Reference proteome</keyword>
<name>A0ACC1WSP4_MELAZ</name>
<protein>
    <submittedName>
        <fullName evidence="1">BEL1-like homeodomain protein 3</fullName>
    </submittedName>
</protein>
<dbReference type="Proteomes" id="UP001164539">
    <property type="component" value="Chromosome 14"/>
</dbReference>
<organism evidence="1 2">
    <name type="scientific">Melia azedarach</name>
    <name type="common">Chinaberry tree</name>
    <dbReference type="NCBI Taxonomy" id="155640"/>
    <lineage>
        <taxon>Eukaryota</taxon>
        <taxon>Viridiplantae</taxon>
        <taxon>Streptophyta</taxon>
        <taxon>Embryophyta</taxon>
        <taxon>Tracheophyta</taxon>
        <taxon>Spermatophyta</taxon>
        <taxon>Magnoliopsida</taxon>
        <taxon>eudicotyledons</taxon>
        <taxon>Gunneridae</taxon>
        <taxon>Pentapetalae</taxon>
        <taxon>rosids</taxon>
        <taxon>malvids</taxon>
        <taxon>Sapindales</taxon>
        <taxon>Meliaceae</taxon>
        <taxon>Melia</taxon>
    </lineage>
</organism>
<dbReference type="EMBL" id="CM051407">
    <property type="protein sequence ID" value="KAJ4702009.1"/>
    <property type="molecule type" value="Genomic_DNA"/>
</dbReference>